<dbReference type="Proteomes" id="UP000000437">
    <property type="component" value="Chromosome 23"/>
</dbReference>
<dbReference type="GO" id="GO:0031344">
    <property type="term" value="P:regulation of cell projection organization"/>
    <property type="evidence" value="ECO:0000318"/>
    <property type="project" value="GO_Central"/>
</dbReference>
<dbReference type="GO" id="GO:0008092">
    <property type="term" value="F:cytoskeletal protein binding"/>
    <property type="evidence" value="ECO:0000318"/>
    <property type="project" value="GO_Central"/>
</dbReference>
<name>A0A8M3AN55_DANRE</name>
<accession>A0A8M3AN55</accession>
<evidence type="ECO:0000313" key="1">
    <source>
        <dbReference type="Proteomes" id="UP000000437"/>
    </source>
</evidence>
<dbReference type="InterPro" id="IPR033602">
    <property type="entry name" value="CIMAP3"/>
</dbReference>
<dbReference type="PANTHER" id="PTHR31508:SF2">
    <property type="entry name" value="PROTEIN PITCHFORK"/>
    <property type="match status" value="1"/>
</dbReference>
<dbReference type="KEGG" id="dre:110437716"/>
<dbReference type="RefSeq" id="XP_009295291.3">
    <property type="nucleotide sequence ID" value="XM_009297016.4"/>
</dbReference>
<dbReference type="InterPro" id="IPR010736">
    <property type="entry name" value="SHIPPO-rpt"/>
</dbReference>
<proteinExistence type="predicted"/>
<keyword evidence="1" id="KW-1185">Reference proteome</keyword>
<protein>
    <submittedName>
        <fullName evidence="2">Ciliary microtubule-associated protein 3</fullName>
    </submittedName>
</protein>
<dbReference type="PANTHER" id="PTHR31508">
    <property type="entry name" value="PROTEIN PITCHFORK"/>
    <property type="match status" value="1"/>
</dbReference>
<dbReference type="GeneID" id="110437716"/>
<evidence type="ECO:0000313" key="2">
    <source>
        <dbReference type="RefSeq" id="XP_009295291.3"/>
    </source>
</evidence>
<sequence>MFTSKHPEAMATRGSVSRVAFGSCQKRLMFPTHFAPDRMGNEMLSQFGSAEGGPGCYDNHTVGTLLYELQHKPESKRGYVFAARTASRFLPALKAVTPSPQKYQLDWTLPKVCPPGKAPFNSTTLRFRPKDAEISPGPGAYAHDAIQSKVSWPMKFGSPDWTKVPMLERRALRTELFHDKEFRKQRNRVAYLHLFY</sequence>
<reference evidence="2" key="1">
    <citation type="submission" date="2025-08" db="UniProtKB">
        <authorList>
            <consortium name="RefSeq"/>
        </authorList>
    </citation>
    <scope>IDENTIFICATION</scope>
    <source>
        <strain evidence="2">Tuebingen</strain>
        <tissue evidence="2">Fibroblasts and whole tissue</tissue>
    </source>
</reference>
<gene>
    <name evidence="2" type="primary">LOC110437716</name>
</gene>
<organism evidence="1 2">
    <name type="scientific">Danio rerio</name>
    <name type="common">Zebrafish</name>
    <name type="synonym">Brachydanio rerio</name>
    <dbReference type="NCBI Taxonomy" id="7955"/>
    <lineage>
        <taxon>Eukaryota</taxon>
        <taxon>Metazoa</taxon>
        <taxon>Chordata</taxon>
        <taxon>Craniata</taxon>
        <taxon>Vertebrata</taxon>
        <taxon>Euteleostomi</taxon>
        <taxon>Actinopterygii</taxon>
        <taxon>Neopterygii</taxon>
        <taxon>Teleostei</taxon>
        <taxon>Ostariophysi</taxon>
        <taxon>Cypriniformes</taxon>
        <taxon>Danionidae</taxon>
        <taxon>Danioninae</taxon>
        <taxon>Danio</taxon>
    </lineage>
</organism>
<dbReference type="AlphaFoldDB" id="A0A8M3AN55"/>
<dbReference type="OrthoDB" id="8189408at2759"/>
<dbReference type="Pfam" id="PF07004">
    <property type="entry name" value="SHIPPO-rpt"/>
    <property type="match status" value="1"/>
</dbReference>